<dbReference type="GeneID" id="84895445"/>
<dbReference type="AlphaFoldDB" id="A0A0M5KZS5"/>
<comment type="similarity">
    <text evidence="2 4">Belongs to the pyridoxal phosphate-binding protein YggS/PROSC family.</text>
</comment>
<proteinExistence type="inferred from homology"/>
<accession>A0A0M5KZS5</accession>
<dbReference type="SUPFAM" id="SSF51419">
    <property type="entry name" value="PLP-binding barrel"/>
    <property type="match status" value="1"/>
</dbReference>
<keyword evidence="9" id="KW-1185">Reference proteome</keyword>
<dbReference type="EMBL" id="LR584267">
    <property type="protein sequence ID" value="VHO01641.1"/>
    <property type="molecule type" value="Genomic_DNA"/>
</dbReference>
<evidence type="ECO:0000256" key="4">
    <source>
        <dbReference type="RuleBase" id="RU004514"/>
    </source>
</evidence>
<evidence type="ECO:0000256" key="1">
    <source>
        <dbReference type="ARBA" id="ARBA00022898"/>
    </source>
</evidence>
<dbReference type="PANTHER" id="PTHR10146">
    <property type="entry name" value="PROLINE SYNTHETASE CO-TRANSCRIBED BACTERIAL HOMOLOG PROTEIN"/>
    <property type="match status" value="1"/>
</dbReference>
<dbReference type="InterPro" id="IPR011078">
    <property type="entry name" value="PyrdxlP_homeostasis"/>
</dbReference>
<dbReference type="InterPro" id="IPR029066">
    <property type="entry name" value="PLP-binding_barrel"/>
</dbReference>
<sequence length="245" mass="26849">MTDNTIASRYQATLDRIAQACQRVGRSREDITLMVVTKFHPLDEVLELVRLGVRTFGENREQEARQKAYDLLERDAAEHVLAGIPAEWSMIGQLQRNKCNAVARWAHSVHSVDSVSLVNGLERGMQRALDDGSRENPQLGVYLQVSLDGDTARGGALESDIAELADLVDDSDHLVLRGLMSVPPLDADPSVAFAHLYDLSQQLRTNHPYATEISAGMTGDMEEAIAHGSTCIRVGTAILGPRPTH</sequence>
<name>A0A0M5KZS5_9ACTN</name>
<dbReference type="Pfam" id="PF01168">
    <property type="entry name" value="Ala_racemase_N"/>
    <property type="match status" value="1"/>
</dbReference>
<keyword evidence="1 2" id="KW-0663">Pyridoxal phosphate</keyword>
<dbReference type="HAMAP" id="MF_02087">
    <property type="entry name" value="PLP_homeostasis"/>
    <property type="match status" value="1"/>
</dbReference>
<evidence type="ECO:0000313" key="6">
    <source>
        <dbReference type="EMBL" id="ALE19442.1"/>
    </source>
</evidence>
<dbReference type="PIRSF" id="PIRSF004848">
    <property type="entry name" value="YBL036c_PLPDEIII"/>
    <property type="match status" value="1"/>
</dbReference>
<evidence type="ECO:0000313" key="7">
    <source>
        <dbReference type="EMBL" id="VHO01641.1"/>
    </source>
</evidence>
<protein>
    <recommendedName>
        <fullName evidence="2">Pyridoxal phosphate homeostasis protein</fullName>
        <shortName evidence="2">PLP homeostasis protein</shortName>
    </recommendedName>
</protein>
<dbReference type="STRING" id="1528099.AL705_07805"/>
<evidence type="ECO:0000313" key="9">
    <source>
        <dbReference type="Proteomes" id="UP000324288"/>
    </source>
</evidence>
<dbReference type="GO" id="GO:0030170">
    <property type="term" value="F:pyridoxal phosphate binding"/>
    <property type="evidence" value="ECO:0007669"/>
    <property type="project" value="UniProtKB-UniRule"/>
</dbReference>
<feature type="modified residue" description="N6-(pyridoxal phosphate)lysine" evidence="2 3">
    <location>
        <position position="38"/>
    </location>
</feature>
<dbReference type="InterPro" id="IPR001608">
    <property type="entry name" value="Ala_racemase_N"/>
</dbReference>
<dbReference type="PATRIC" id="fig|1528099.3.peg.1537"/>
<reference evidence="7 9" key="3">
    <citation type="submission" date="2019-04" db="EMBL/GenBank/DDBJ databases">
        <authorList>
            <person name="Seth-Smith MB H."/>
            <person name="Seth-Smith H."/>
        </authorList>
    </citation>
    <scope>NUCLEOTIDE SEQUENCE [LARGE SCALE GENOMIC DNA]</scope>
    <source>
        <strain evidence="7">USB-603019</strain>
    </source>
</reference>
<dbReference type="Proteomes" id="UP000324288">
    <property type="component" value="Chromosome"/>
</dbReference>
<reference evidence="6 8" key="1">
    <citation type="journal article" date="2015" name="Genome Announc.">
        <title>Complete Genome Sequences for Two Strains of a Novel Fastidious, Partially Acid-Fast, Gram-Positive Corynebacterineae Bacterium, Derived from Human Clinical Samples.</title>
        <authorList>
            <person name="Nicholson A.C."/>
            <person name="Bell M."/>
            <person name="Humrighouse B.W."/>
            <person name="McQuiston J.R."/>
        </authorList>
    </citation>
    <scope>NUCLEOTIDE SEQUENCE [LARGE SCALE GENOMIC DNA]</scope>
    <source>
        <strain evidence="6 8">X1698</strain>
    </source>
</reference>
<dbReference type="KEGG" id="cbq:AL705_07805"/>
<dbReference type="NCBIfam" id="TIGR00044">
    <property type="entry name" value="YggS family pyridoxal phosphate-dependent enzyme"/>
    <property type="match status" value="1"/>
</dbReference>
<gene>
    <name evidence="6" type="ORF">AL705_07805</name>
    <name evidence="7" type="ORF">LC603019_01570</name>
</gene>
<comment type="function">
    <text evidence="2">Pyridoxal 5'-phosphate (PLP)-binding protein, which is involved in PLP homeostasis.</text>
</comment>
<evidence type="ECO:0000256" key="2">
    <source>
        <dbReference type="HAMAP-Rule" id="MF_02087"/>
    </source>
</evidence>
<evidence type="ECO:0000256" key="3">
    <source>
        <dbReference type="PIRSR" id="PIRSR004848-1"/>
    </source>
</evidence>
<dbReference type="RefSeq" id="WP_053962524.1">
    <property type="nucleotide sequence ID" value="NZ_CAJPTR010000020.1"/>
</dbReference>
<feature type="domain" description="Alanine racemase N-terminal" evidence="5">
    <location>
        <begin position="14"/>
        <end position="243"/>
    </location>
</feature>
<organism evidence="6 8">
    <name type="scientific">Lawsonella clevelandensis</name>
    <dbReference type="NCBI Taxonomy" id="1528099"/>
    <lineage>
        <taxon>Bacteria</taxon>
        <taxon>Bacillati</taxon>
        <taxon>Actinomycetota</taxon>
        <taxon>Actinomycetes</taxon>
        <taxon>Mycobacteriales</taxon>
        <taxon>Lawsonellaceae</taxon>
        <taxon>Lawsonella</taxon>
    </lineage>
</organism>
<dbReference type="Proteomes" id="UP000068137">
    <property type="component" value="Chromosome"/>
</dbReference>
<dbReference type="Gene3D" id="3.20.20.10">
    <property type="entry name" value="Alanine racemase"/>
    <property type="match status" value="1"/>
</dbReference>
<dbReference type="OrthoDB" id="9804072at2"/>
<evidence type="ECO:0000259" key="5">
    <source>
        <dbReference type="Pfam" id="PF01168"/>
    </source>
</evidence>
<comment type="cofactor">
    <cofactor evidence="3">
        <name>pyridoxal 5'-phosphate</name>
        <dbReference type="ChEBI" id="CHEBI:597326"/>
    </cofactor>
</comment>
<dbReference type="EMBL" id="CP012390">
    <property type="protein sequence ID" value="ALE19442.1"/>
    <property type="molecule type" value="Genomic_DNA"/>
</dbReference>
<dbReference type="PANTHER" id="PTHR10146:SF14">
    <property type="entry name" value="PYRIDOXAL PHOSPHATE HOMEOSTASIS PROTEIN"/>
    <property type="match status" value="1"/>
</dbReference>
<reference evidence="6" key="2">
    <citation type="journal article" date="2016" name="Int. J. Syst. Evol. Microbiol.">
        <title>Lawsonella clevelandensis gen. nov., sp. nov., a new member of the suborder Corynebacterineae isolated from human abscesses.</title>
        <authorList>
            <person name="Bell M.E."/>
            <person name="Bernard K.A."/>
            <person name="Harrington S.M."/>
            <person name="Patel N.B."/>
            <person name="Tucker T.A."/>
            <person name="Metcalfe M.G."/>
            <person name="McQuiston J.R."/>
        </authorList>
    </citation>
    <scope>NUCLEOTIDE SEQUENCE</scope>
    <source>
        <strain evidence="6">X1698</strain>
    </source>
</reference>
<evidence type="ECO:0000313" key="8">
    <source>
        <dbReference type="Proteomes" id="UP000068137"/>
    </source>
</evidence>